<feature type="binding site" evidence="12">
    <location>
        <begin position="11"/>
        <end position="18"/>
    </location>
    <ligand>
        <name>ATP</name>
        <dbReference type="ChEBI" id="CHEBI:30616"/>
    </ligand>
</feature>
<comment type="caution">
    <text evidence="14">The sequence shown here is derived from an EMBL/GenBank/DDBJ whole genome shotgun (WGS) entry which is preliminary data.</text>
</comment>
<dbReference type="HAMAP" id="MF_00328">
    <property type="entry name" value="Guanylate_kinase"/>
    <property type="match status" value="1"/>
</dbReference>
<evidence type="ECO:0000256" key="10">
    <source>
        <dbReference type="ARBA" id="ARBA00030128"/>
    </source>
</evidence>
<keyword evidence="7 12" id="KW-0547">Nucleotide-binding</keyword>
<dbReference type="FunFam" id="3.30.63.10:FF:000002">
    <property type="entry name" value="Guanylate kinase 1"/>
    <property type="match status" value="1"/>
</dbReference>
<comment type="function">
    <text evidence="1 12">Essential for recycling GMP and indirectly, cGMP.</text>
</comment>
<evidence type="ECO:0000256" key="4">
    <source>
        <dbReference type="ARBA" id="ARBA00012961"/>
    </source>
</evidence>
<keyword evidence="12" id="KW-0963">Cytoplasm</keyword>
<dbReference type="CDD" id="cd00071">
    <property type="entry name" value="GMPK"/>
    <property type="match status" value="1"/>
</dbReference>
<dbReference type="InterPro" id="IPR008145">
    <property type="entry name" value="GK/Ca_channel_bsu"/>
</dbReference>
<evidence type="ECO:0000256" key="1">
    <source>
        <dbReference type="ARBA" id="ARBA00003531"/>
    </source>
</evidence>
<evidence type="ECO:0000256" key="12">
    <source>
        <dbReference type="HAMAP-Rule" id="MF_00328"/>
    </source>
</evidence>
<evidence type="ECO:0000313" key="14">
    <source>
        <dbReference type="EMBL" id="TCG10689.1"/>
    </source>
</evidence>
<dbReference type="GO" id="GO:0005524">
    <property type="term" value="F:ATP binding"/>
    <property type="evidence" value="ECO:0007669"/>
    <property type="project" value="UniProtKB-UniRule"/>
</dbReference>
<comment type="catalytic activity">
    <reaction evidence="11 12">
        <text>GMP + ATP = GDP + ADP</text>
        <dbReference type="Rhea" id="RHEA:20780"/>
        <dbReference type="ChEBI" id="CHEBI:30616"/>
        <dbReference type="ChEBI" id="CHEBI:58115"/>
        <dbReference type="ChEBI" id="CHEBI:58189"/>
        <dbReference type="ChEBI" id="CHEBI:456216"/>
        <dbReference type="EC" id="2.7.4.8"/>
    </reaction>
</comment>
<dbReference type="InterPro" id="IPR017665">
    <property type="entry name" value="Guanylate_kinase"/>
</dbReference>
<dbReference type="PROSITE" id="PS00856">
    <property type="entry name" value="GUANYLATE_KINASE_1"/>
    <property type="match status" value="1"/>
</dbReference>
<name>A0A4R0XSV8_9MOLU</name>
<dbReference type="SUPFAM" id="SSF52540">
    <property type="entry name" value="P-loop containing nucleoside triphosphate hydrolases"/>
    <property type="match status" value="1"/>
</dbReference>
<dbReference type="EC" id="2.7.4.8" evidence="4 12"/>
<keyword evidence="6 12" id="KW-0808">Transferase</keyword>
<dbReference type="NCBIfam" id="TIGR03263">
    <property type="entry name" value="guanyl_kin"/>
    <property type="match status" value="1"/>
</dbReference>
<dbReference type="InterPro" id="IPR020590">
    <property type="entry name" value="Guanylate_kinase_CS"/>
</dbReference>
<dbReference type="Gene3D" id="3.30.63.10">
    <property type="entry name" value="Guanylate Kinase phosphate binding domain"/>
    <property type="match status" value="1"/>
</dbReference>
<dbReference type="InterPro" id="IPR027417">
    <property type="entry name" value="P-loop_NTPase"/>
</dbReference>
<evidence type="ECO:0000259" key="13">
    <source>
        <dbReference type="PROSITE" id="PS50052"/>
    </source>
</evidence>
<keyword evidence="8 12" id="KW-0418">Kinase</keyword>
<evidence type="ECO:0000256" key="3">
    <source>
        <dbReference type="ARBA" id="ARBA00005790"/>
    </source>
</evidence>
<dbReference type="InterPro" id="IPR008144">
    <property type="entry name" value="Guanylate_kin-like_dom"/>
</dbReference>
<evidence type="ECO:0000256" key="11">
    <source>
        <dbReference type="ARBA" id="ARBA00048594"/>
    </source>
</evidence>
<protein>
    <recommendedName>
        <fullName evidence="5 12">Guanylate kinase</fullName>
        <ecNumber evidence="4 12">2.7.4.8</ecNumber>
    </recommendedName>
    <alternativeName>
        <fullName evidence="10 12">GMP kinase</fullName>
    </alternativeName>
</protein>
<dbReference type="Proteomes" id="UP000294192">
    <property type="component" value="Unassembled WGS sequence"/>
</dbReference>
<dbReference type="SMART" id="SM00072">
    <property type="entry name" value="GuKc"/>
    <property type="match status" value="1"/>
</dbReference>
<dbReference type="Gene3D" id="3.40.50.300">
    <property type="entry name" value="P-loop containing nucleotide triphosphate hydrolases"/>
    <property type="match status" value="1"/>
</dbReference>
<dbReference type="GO" id="GO:0005829">
    <property type="term" value="C:cytosol"/>
    <property type="evidence" value="ECO:0007669"/>
    <property type="project" value="TreeGrafter"/>
</dbReference>
<evidence type="ECO:0000256" key="9">
    <source>
        <dbReference type="ARBA" id="ARBA00022840"/>
    </source>
</evidence>
<accession>A0A4R0XSV8</accession>
<dbReference type="OrthoDB" id="9808150at2"/>
<dbReference type="GO" id="GO:0004385">
    <property type="term" value="F:GMP kinase activity"/>
    <property type="evidence" value="ECO:0007669"/>
    <property type="project" value="UniProtKB-UniRule"/>
</dbReference>
<evidence type="ECO:0000256" key="8">
    <source>
        <dbReference type="ARBA" id="ARBA00022777"/>
    </source>
</evidence>
<evidence type="ECO:0000256" key="2">
    <source>
        <dbReference type="ARBA" id="ARBA00004496"/>
    </source>
</evidence>
<evidence type="ECO:0000256" key="6">
    <source>
        <dbReference type="ARBA" id="ARBA00022679"/>
    </source>
</evidence>
<dbReference type="AlphaFoldDB" id="A0A4R0XSV8"/>
<proteinExistence type="inferred from homology"/>
<sequence>MKKGKLIVFTGPSAVGKATVEKYLFEKPELKLGFSVSATTRLPREGEKHGKHYFFLTKEEFNSKIESNSFIEWNEHFDNKYGTLEAEVEKIMAKGKSAFLELEPYGAMNVVDHYKDAADDLITIFLAPPSIDVLEKRMRERGTETEEQIKTRLARASEEISFSPKFQYVVINDEPQRAAEEITKIILGRY</sequence>
<gene>
    <name evidence="12" type="primary">gmk</name>
    <name evidence="14" type="ORF">C4B24_04230</name>
</gene>
<dbReference type="EMBL" id="PSZO01000025">
    <property type="protein sequence ID" value="TCG10689.1"/>
    <property type="molecule type" value="Genomic_DNA"/>
</dbReference>
<dbReference type="RefSeq" id="WP_131599520.1">
    <property type="nucleotide sequence ID" value="NZ_CBDBYK010000022.1"/>
</dbReference>
<keyword evidence="15" id="KW-1185">Reference proteome</keyword>
<reference evidence="14 15" key="1">
    <citation type="submission" date="2018-02" db="EMBL/GenBank/DDBJ databases">
        <title>Mycoplasma marinum and Mycoplasma todarodis sp. nov., moderately halophilic and psychrotolerant mycoplasmas isolated from cephalopods.</title>
        <authorList>
            <person name="Viver T."/>
        </authorList>
    </citation>
    <scope>NUCLEOTIDE SEQUENCE [LARGE SCALE GENOMIC DNA]</scope>
    <source>
        <strain evidence="14 15">PE</strain>
    </source>
</reference>
<evidence type="ECO:0000256" key="7">
    <source>
        <dbReference type="ARBA" id="ARBA00022741"/>
    </source>
</evidence>
<evidence type="ECO:0000256" key="5">
    <source>
        <dbReference type="ARBA" id="ARBA00016296"/>
    </source>
</evidence>
<keyword evidence="9 12" id="KW-0067">ATP-binding</keyword>
<organism evidence="14 15">
    <name type="scientific">Mycoplasma marinum</name>
    <dbReference type="NCBI Taxonomy" id="1937190"/>
    <lineage>
        <taxon>Bacteria</taxon>
        <taxon>Bacillati</taxon>
        <taxon>Mycoplasmatota</taxon>
        <taxon>Mollicutes</taxon>
        <taxon>Mycoplasmataceae</taxon>
        <taxon>Mycoplasma</taxon>
    </lineage>
</organism>
<dbReference type="Pfam" id="PF00625">
    <property type="entry name" value="Guanylate_kin"/>
    <property type="match status" value="1"/>
</dbReference>
<comment type="subcellular location">
    <subcellularLocation>
        <location evidence="2 12">Cytoplasm</location>
    </subcellularLocation>
</comment>
<dbReference type="PANTHER" id="PTHR23117:SF13">
    <property type="entry name" value="GUANYLATE KINASE"/>
    <property type="match status" value="1"/>
</dbReference>
<comment type="similarity">
    <text evidence="3 12">Belongs to the guanylate kinase family.</text>
</comment>
<dbReference type="PROSITE" id="PS50052">
    <property type="entry name" value="GUANYLATE_KINASE_2"/>
    <property type="match status" value="1"/>
</dbReference>
<evidence type="ECO:0000313" key="15">
    <source>
        <dbReference type="Proteomes" id="UP000294192"/>
    </source>
</evidence>
<dbReference type="PANTHER" id="PTHR23117">
    <property type="entry name" value="GUANYLATE KINASE-RELATED"/>
    <property type="match status" value="1"/>
</dbReference>
<feature type="domain" description="Guanylate kinase-like" evidence="13">
    <location>
        <begin position="4"/>
        <end position="187"/>
    </location>
</feature>